<evidence type="ECO:0000313" key="4">
    <source>
        <dbReference type="Proteomes" id="UP000305768"/>
    </source>
</evidence>
<organism evidence="1 3">
    <name type="scientific">Streptococcus suis</name>
    <dbReference type="NCBI Taxonomy" id="1307"/>
    <lineage>
        <taxon>Bacteria</taxon>
        <taxon>Bacillati</taxon>
        <taxon>Bacillota</taxon>
        <taxon>Bacilli</taxon>
        <taxon>Lactobacillales</taxon>
        <taxon>Streptococcaceae</taxon>
        <taxon>Streptococcus</taxon>
    </lineage>
</organism>
<dbReference type="EMBL" id="FIIN01000005">
    <property type="protein sequence ID" value="CYV91267.1"/>
    <property type="molecule type" value="Genomic_DNA"/>
</dbReference>
<dbReference type="AlphaFoldDB" id="A0A123T7Y3"/>
<dbReference type="RefSeq" id="WP_044673467.1">
    <property type="nucleotide sequence ID" value="NZ_CEDD01000007.1"/>
</dbReference>
<protein>
    <submittedName>
        <fullName evidence="1">Glycosyl transferase family protein</fullName>
    </submittedName>
    <submittedName>
        <fullName evidence="2">Glycosyltransferase</fullName>
    </submittedName>
</protein>
<accession>A0A123T7Y3</accession>
<dbReference type="Proteomes" id="UP000305768">
    <property type="component" value="Unassembled WGS sequence"/>
</dbReference>
<dbReference type="Proteomes" id="UP000071765">
    <property type="component" value="Unassembled WGS sequence"/>
</dbReference>
<gene>
    <name evidence="1" type="ORF">ERS132452_01097</name>
    <name evidence="2" type="ORF">FAJ34_04900</name>
</gene>
<keyword evidence="1" id="KW-0808">Transferase</keyword>
<evidence type="ECO:0000313" key="1">
    <source>
        <dbReference type="EMBL" id="CYV91267.1"/>
    </source>
</evidence>
<dbReference type="CDD" id="cd01635">
    <property type="entry name" value="Glycosyltransferase_GTB-type"/>
    <property type="match status" value="1"/>
</dbReference>
<name>A0A123T7Y3_STRSU</name>
<evidence type="ECO:0000313" key="3">
    <source>
        <dbReference type="Proteomes" id="UP000071765"/>
    </source>
</evidence>
<reference evidence="2 4" key="2">
    <citation type="submission" date="2019-04" db="EMBL/GenBank/DDBJ databases">
        <title>Genome analysis of Streptococcus suis strain WUSS425.</title>
        <authorList>
            <person name="Chen H."/>
            <person name="Gao X."/>
            <person name="Wu Z."/>
        </authorList>
    </citation>
    <scope>NUCLEOTIDE SEQUENCE [LARGE SCALE GENOMIC DNA]</scope>
    <source>
        <strain evidence="2 4">WUSS425</strain>
    </source>
</reference>
<sequence length="432" mass="50684">MFEEKRFLLTHIWLRGFGGAELNILELAEYLQQEGAIVEVFTYLFLEPMRSEFEKRNIKVITDREHVFSLEDYDFIISCQNILPNSIVKSLREHHSKFPKIIFLHMAALKSHVLEQPFVFGLESRLSSGTLAISQEVVDKNLSRFFNDIPRLFMYQNPVPVGYAVNSYSNNRPLKKILIISNHPPSELKELQSWFDASGIIVDYAGVWSSKYELASPEMFSEYDCIIGIGKNVQYCLVLGKPIYVYDHFAGPGFLNSKNFEKAEYHNFSGRGFEDNQKSPQEIFEDIMENYDDAKKFYTENVEFFRKKYQLSNVLPQLIEQIENDNKEIQLFSVEYSNYVLAMNNFIGDIVVRLENDVNNLWQGIRDFEERVDDLNLHIQYLNEMIALKEQEVVENQLLVQELRLIYESKTYKLAVFLQKMKNGLLKIVKWR</sequence>
<dbReference type="GO" id="GO:0016740">
    <property type="term" value="F:transferase activity"/>
    <property type="evidence" value="ECO:0007669"/>
    <property type="project" value="UniProtKB-KW"/>
</dbReference>
<dbReference type="EMBL" id="SSXP01000005">
    <property type="protein sequence ID" value="TII08015.1"/>
    <property type="molecule type" value="Genomic_DNA"/>
</dbReference>
<proteinExistence type="predicted"/>
<dbReference type="SUPFAM" id="SSF53756">
    <property type="entry name" value="UDP-Glycosyltransferase/glycogen phosphorylase"/>
    <property type="match status" value="1"/>
</dbReference>
<evidence type="ECO:0000313" key="2">
    <source>
        <dbReference type="EMBL" id="TII08015.1"/>
    </source>
</evidence>
<reference evidence="1 3" key="1">
    <citation type="submission" date="2016-02" db="EMBL/GenBank/DDBJ databases">
        <authorList>
            <consortium name="Pathogen Informatics"/>
        </authorList>
    </citation>
    <scope>NUCLEOTIDE SEQUENCE [LARGE SCALE GENOMIC DNA]</scope>
    <source>
        <strain evidence="1 3">LSS90</strain>
    </source>
</reference>